<dbReference type="InterPro" id="IPR001238">
    <property type="entry name" value="DNA-binding_RecF"/>
</dbReference>
<evidence type="ECO:0000256" key="10">
    <source>
        <dbReference type="ARBA" id="ARBA00023204"/>
    </source>
</evidence>
<evidence type="ECO:0000256" key="3">
    <source>
        <dbReference type="ARBA" id="ARBA00020170"/>
    </source>
</evidence>
<evidence type="ECO:0000256" key="4">
    <source>
        <dbReference type="ARBA" id="ARBA00022490"/>
    </source>
</evidence>
<keyword evidence="8 12" id="KW-0067">ATP-binding</keyword>
<feature type="domain" description="RecF/RecN/SMC N-terminal" evidence="15">
    <location>
        <begin position="4"/>
        <end position="365"/>
    </location>
</feature>
<comment type="subcellular location">
    <subcellularLocation>
        <location evidence="1 12 13">Cytoplasm</location>
    </subcellularLocation>
</comment>
<dbReference type="Gene3D" id="3.40.50.300">
    <property type="entry name" value="P-loop containing nucleotide triphosphate hydrolases"/>
    <property type="match status" value="1"/>
</dbReference>
<dbReference type="InterPro" id="IPR018078">
    <property type="entry name" value="DNA-binding_RecF_CS"/>
</dbReference>
<comment type="similarity">
    <text evidence="2 12 13">Belongs to the RecF family.</text>
</comment>
<evidence type="ECO:0000313" key="17">
    <source>
        <dbReference type="Proteomes" id="UP000291469"/>
    </source>
</evidence>
<dbReference type="OrthoDB" id="9803889at2"/>
<dbReference type="GO" id="GO:0005524">
    <property type="term" value="F:ATP binding"/>
    <property type="evidence" value="ECO:0007669"/>
    <property type="project" value="UniProtKB-UniRule"/>
</dbReference>
<reference evidence="16 17" key="1">
    <citation type="submission" date="2019-01" db="EMBL/GenBank/DDBJ databases">
        <title>Egibacter rhizosphaerae EGI 80759T.</title>
        <authorList>
            <person name="Chen D.-D."/>
            <person name="Tian Y."/>
            <person name="Jiao J.-Y."/>
            <person name="Zhang X.-T."/>
            <person name="Zhang Y.-G."/>
            <person name="Zhang Y."/>
            <person name="Xiao M."/>
            <person name="Shu W.-S."/>
            <person name="Li W.-J."/>
        </authorList>
    </citation>
    <scope>NUCLEOTIDE SEQUENCE [LARGE SCALE GENOMIC DNA]</scope>
    <source>
        <strain evidence="16 17">EGI 80759</strain>
    </source>
</reference>
<keyword evidence="12 13" id="KW-0742">SOS response</keyword>
<dbReference type="PANTHER" id="PTHR32182">
    <property type="entry name" value="DNA REPLICATION AND REPAIR PROTEIN RECF"/>
    <property type="match status" value="1"/>
</dbReference>
<dbReference type="GO" id="GO:0009432">
    <property type="term" value="P:SOS response"/>
    <property type="evidence" value="ECO:0007669"/>
    <property type="project" value="UniProtKB-UniRule"/>
</dbReference>
<keyword evidence="5 12" id="KW-0235">DNA replication</keyword>
<name>A0A411YFU0_9ACTN</name>
<accession>A0A411YFU0</accession>
<evidence type="ECO:0000256" key="5">
    <source>
        <dbReference type="ARBA" id="ARBA00022705"/>
    </source>
</evidence>
<evidence type="ECO:0000256" key="1">
    <source>
        <dbReference type="ARBA" id="ARBA00004496"/>
    </source>
</evidence>
<dbReference type="GO" id="GO:0006260">
    <property type="term" value="P:DNA replication"/>
    <property type="evidence" value="ECO:0007669"/>
    <property type="project" value="UniProtKB-UniRule"/>
</dbReference>
<evidence type="ECO:0000256" key="8">
    <source>
        <dbReference type="ARBA" id="ARBA00022840"/>
    </source>
</evidence>
<keyword evidence="17" id="KW-1185">Reference proteome</keyword>
<evidence type="ECO:0000313" key="16">
    <source>
        <dbReference type="EMBL" id="QBI19997.1"/>
    </source>
</evidence>
<dbReference type="GO" id="GO:0005737">
    <property type="term" value="C:cytoplasm"/>
    <property type="evidence" value="ECO:0007669"/>
    <property type="project" value="UniProtKB-SubCell"/>
</dbReference>
<evidence type="ECO:0000256" key="11">
    <source>
        <dbReference type="ARBA" id="ARBA00025401"/>
    </source>
</evidence>
<dbReference type="Gene3D" id="1.20.1050.90">
    <property type="entry name" value="RecF/RecN/SMC, N-terminal domain"/>
    <property type="match status" value="1"/>
</dbReference>
<evidence type="ECO:0000256" key="2">
    <source>
        <dbReference type="ARBA" id="ARBA00008016"/>
    </source>
</evidence>
<protein>
    <recommendedName>
        <fullName evidence="3 12">DNA replication and repair protein RecF</fullName>
    </recommendedName>
</protein>
<dbReference type="InterPro" id="IPR042174">
    <property type="entry name" value="RecF_2"/>
</dbReference>
<dbReference type="Pfam" id="PF02463">
    <property type="entry name" value="SMC_N"/>
    <property type="match status" value="1"/>
</dbReference>
<keyword evidence="9 12" id="KW-0238">DNA-binding</keyword>
<organism evidence="16 17">
    <name type="scientific">Egibacter rhizosphaerae</name>
    <dbReference type="NCBI Taxonomy" id="1670831"/>
    <lineage>
        <taxon>Bacteria</taxon>
        <taxon>Bacillati</taxon>
        <taxon>Actinomycetota</taxon>
        <taxon>Nitriliruptoria</taxon>
        <taxon>Egibacterales</taxon>
        <taxon>Egibacteraceae</taxon>
        <taxon>Egibacter</taxon>
    </lineage>
</organism>
<evidence type="ECO:0000259" key="15">
    <source>
        <dbReference type="Pfam" id="PF02463"/>
    </source>
</evidence>
<evidence type="ECO:0000256" key="6">
    <source>
        <dbReference type="ARBA" id="ARBA00022741"/>
    </source>
</evidence>
<evidence type="ECO:0000256" key="7">
    <source>
        <dbReference type="ARBA" id="ARBA00022763"/>
    </source>
</evidence>
<proteinExistence type="inferred from homology"/>
<dbReference type="Proteomes" id="UP000291469">
    <property type="component" value="Chromosome"/>
</dbReference>
<keyword evidence="7 12" id="KW-0227">DNA damage</keyword>
<evidence type="ECO:0000256" key="9">
    <source>
        <dbReference type="ARBA" id="ARBA00023125"/>
    </source>
</evidence>
<dbReference type="GO" id="GO:0000731">
    <property type="term" value="P:DNA synthesis involved in DNA repair"/>
    <property type="evidence" value="ECO:0007669"/>
    <property type="project" value="TreeGrafter"/>
</dbReference>
<feature type="binding site" evidence="12">
    <location>
        <begin position="31"/>
        <end position="38"/>
    </location>
    <ligand>
        <name>ATP</name>
        <dbReference type="ChEBI" id="CHEBI:30616"/>
    </ligand>
</feature>
<evidence type="ECO:0000256" key="12">
    <source>
        <dbReference type="HAMAP-Rule" id="MF_00365"/>
    </source>
</evidence>
<dbReference type="NCBIfam" id="TIGR00611">
    <property type="entry name" value="recf"/>
    <property type="match status" value="1"/>
</dbReference>
<dbReference type="GO" id="GO:0003697">
    <property type="term" value="F:single-stranded DNA binding"/>
    <property type="evidence" value="ECO:0007669"/>
    <property type="project" value="UniProtKB-UniRule"/>
</dbReference>
<dbReference type="PANTHER" id="PTHR32182:SF0">
    <property type="entry name" value="DNA REPLICATION AND REPAIR PROTEIN RECF"/>
    <property type="match status" value="1"/>
</dbReference>
<dbReference type="HAMAP" id="MF_00365">
    <property type="entry name" value="RecF"/>
    <property type="match status" value="1"/>
</dbReference>
<feature type="region of interest" description="Disordered" evidence="14">
    <location>
        <begin position="381"/>
        <end position="401"/>
    </location>
</feature>
<dbReference type="KEGG" id="erz:ER308_10800"/>
<sequence length="401" mass="43311">MARLSWLHLSDFRNYEQAEASFEQGPSVLVGPNAQGKTNLLEAVHYLATGGSHRVSNDGPLVREGASAAVIRARVVGDDARERTVELELRPRGRNRVQVDGQGQPRVRDAVGVVRAVLFAPEDLSFVRGDPSDRRRFLDDLLAQRRPAYLAARQDFERSLRQRNALLKDSRRRGAGLDPSFDAWTDALARSASALLAARIAVVHALARPTAEAYRALVAPDDPADDAPVDAASEITLEYELSTGRRITGVPEAGVPDPSELADELAQGLAARVEEERERGTTLAGPHRDELRLAVGDLPAKGYASHGEAWSLALALRLASHEVLREIGDEPVVLLDDVFAELDALRRARLAARCHTFGQVLITAAVDEDVPVSGPRFRVRGGTVQAPDGAAAPSTVNREAG</sequence>
<dbReference type="PROSITE" id="PS00618">
    <property type="entry name" value="RECF_2"/>
    <property type="match status" value="1"/>
</dbReference>
<comment type="function">
    <text evidence="11 12 13">The RecF protein is involved in DNA metabolism; it is required for DNA replication and normal SOS inducibility. RecF binds preferentially to single-stranded, linear DNA. It also seems to bind ATP.</text>
</comment>
<keyword evidence="4 12" id="KW-0963">Cytoplasm</keyword>
<gene>
    <name evidence="12 16" type="primary">recF</name>
    <name evidence="16" type="ORF">ER308_10800</name>
</gene>
<dbReference type="AlphaFoldDB" id="A0A411YFU0"/>
<dbReference type="InterPro" id="IPR027417">
    <property type="entry name" value="P-loop_NTPase"/>
</dbReference>
<dbReference type="SUPFAM" id="SSF52540">
    <property type="entry name" value="P-loop containing nucleoside triphosphate hydrolases"/>
    <property type="match status" value="1"/>
</dbReference>
<evidence type="ECO:0000256" key="14">
    <source>
        <dbReference type="SAM" id="MobiDB-lite"/>
    </source>
</evidence>
<dbReference type="PROSITE" id="PS00617">
    <property type="entry name" value="RECF_1"/>
    <property type="match status" value="1"/>
</dbReference>
<evidence type="ECO:0000256" key="13">
    <source>
        <dbReference type="RuleBase" id="RU000578"/>
    </source>
</evidence>
<dbReference type="RefSeq" id="WP_131154994.1">
    <property type="nucleotide sequence ID" value="NZ_CP036402.1"/>
</dbReference>
<dbReference type="EMBL" id="CP036402">
    <property type="protein sequence ID" value="QBI19997.1"/>
    <property type="molecule type" value="Genomic_DNA"/>
</dbReference>
<dbReference type="InterPro" id="IPR003395">
    <property type="entry name" value="RecF/RecN/SMC_N"/>
</dbReference>
<keyword evidence="6 12" id="KW-0547">Nucleotide-binding</keyword>
<dbReference type="GO" id="GO:0006302">
    <property type="term" value="P:double-strand break repair"/>
    <property type="evidence" value="ECO:0007669"/>
    <property type="project" value="TreeGrafter"/>
</dbReference>
<keyword evidence="10 12" id="KW-0234">DNA repair</keyword>